<accession>A0ABT2G853</accession>
<keyword evidence="1" id="KW-0175">Coiled coil</keyword>
<evidence type="ECO:0000256" key="2">
    <source>
        <dbReference type="SAM" id="Phobius"/>
    </source>
</evidence>
<sequence>MLRFFRIIRKKLMEQNKVRRYILYAIGEIFLVVIGILIALQVNNWNENRKNQEKEQKLLKALLQEFESNWEILNKVITLNDSIIQKSLKLGDYTGPILPKSSSEKELSDLMVGVFKMEARYLPNQGTIEEIINSGSLSVFSDPALRKAISAWQSNLELIKNQETYVVKRRDIGHEFFLKNGNFRRHLDLIDESLIETTPSRFPPNDFKFLENQEFESQLYLFIVASKNLHQNFYFPLKEKIESIIDLIKKDIH</sequence>
<proteinExistence type="predicted"/>
<evidence type="ECO:0000256" key="1">
    <source>
        <dbReference type="SAM" id="Coils"/>
    </source>
</evidence>
<feature type="transmembrane region" description="Helical" evidence="2">
    <location>
        <begin position="21"/>
        <end position="42"/>
    </location>
</feature>
<organism evidence="3 4">
    <name type="scientific">Algoriphagus limi</name>
    <dbReference type="NCBI Taxonomy" id="2975273"/>
    <lineage>
        <taxon>Bacteria</taxon>
        <taxon>Pseudomonadati</taxon>
        <taxon>Bacteroidota</taxon>
        <taxon>Cytophagia</taxon>
        <taxon>Cytophagales</taxon>
        <taxon>Cyclobacteriaceae</taxon>
        <taxon>Algoriphagus</taxon>
    </lineage>
</organism>
<dbReference type="EMBL" id="JANWGH010000003">
    <property type="protein sequence ID" value="MCS5491322.1"/>
    <property type="molecule type" value="Genomic_DNA"/>
</dbReference>
<reference evidence="3 4" key="1">
    <citation type="submission" date="2022-08" db="EMBL/GenBank/DDBJ databases">
        <title>Algoriphagus sp. CAU 1643 isolated from mud.</title>
        <authorList>
            <person name="Kim W."/>
        </authorList>
    </citation>
    <scope>NUCLEOTIDE SEQUENCE [LARGE SCALE GENOMIC DNA]</scope>
    <source>
        <strain evidence="3 4">CAU 1643</strain>
    </source>
</reference>
<dbReference type="Proteomes" id="UP001206788">
    <property type="component" value="Unassembled WGS sequence"/>
</dbReference>
<keyword evidence="2" id="KW-0812">Transmembrane</keyword>
<comment type="caution">
    <text evidence="3">The sequence shown here is derived from an EMBL/GenBank/DDBJ whole genome shotgun (WGS) entry which is preliminary data.</text>
</comment>
<feature type="coiled-coil region" evidence="1">
    <location>
        <begin position="42"/>
        <end position="69"/>
    </location>
</feature>
<dbReference type="InterPro" id="IPR045749">
    <property type="entry name" value="DUF6090"/>
</dbReference>
<dbReference type="RefSeq" id="WP_259414987.1">
    <property type="nucleotide sequence ID" value="NZ_JANWGH010000003.1"/>
</dbReference>
<name>A0ABT2G853_9BACT</name>
<keyword evidence="4" id="KW-1185">Reference proteome</keyword>
<keyword evidence="2" id="KW-1133">Transmembrane helix</keyword>
<evidence type="ECO:0000313" key="4">
    <source>
        <dbReference type="Proteomes" id="UP001206788"/>
    </source>
</evidence>
<keyword evidence="2" id="KW-0472">Membrane</keyword>
<gene>
    <name evidence="3" type="ORF">NY014_12815</name>
</gene>
<protein>
    <submittedName>
        <fullName evidence="3">DUF6090 family protein</fullName>
    </submittedName>
</protein>
<dbReference type="Pfam" id="PF19578">
    <property type="entry name" value="DUF6090"/>
    <property type="match status" value="1"/>
</dbReference>
<evidence type="ECO:0000313" key="3">
    <source>
        <dbReference type="EMBL" id="MCS5491322.1"/>
    </source>
</evidence>